<dbReference type="Pfam" id="PF13306">
    <property type="entry name" value="LRR_5"/>
    <property type="match status" value="1"/>
</dbReference>
<evidence type="ECO:0000313" key="2">
    <source>
        <dbReference type="EMBL" id="EFZ37580.1"/>
    </source>
</evidence>
<dbReference type="HOGENOM" id="CLU_422013_0_0_10"/>
<name>E7RPD7_9BACT</name>
<organism evidence="2 3">
    <name type="scientific">Hoylesella oralis ATCC 33269</name>
    <dbReference type="NCBI Taxonomy" id="873533"/>
    <lineage>
        <taxon>Bacteria</taxon>
        <taxon>Pseudomonadati</taxon>
        <taxon>Bacteroidota</taxon>
        <taxon>Bacteroidia</taxon>
        <taxon>Bacteroidales</taxon>
        <taxon>Prevotellaceae</taxon>
        <taxon>Hoylesella</taxon>
    </lineage>
</organism>
<dbReference type="STRING" id="28134.SAMN05444288_1861"/>
<dbReference type="SUPFAM" id="SSF52058">
    <property type="entry name" value="L domain-like"/>
    <property type="match status" value="1"/>
</dbReference>
<dbReference type="InterPro" id="IPR032675">
    <property type="entry name" value="LRR_dom_sf"/>
</dbReference>
<evidence type="ECO:0008006" key="4">
    <source>
        <dbReference type="Google" id="ProtNLM"/>
    </source>
</evidence>
<dbReference type="Proteomes" id="UP000005580">
    <property type="component" value="Unassembled WGS sequence"/>
</dbReference>
<gene>
    <name evidence="2" type="ORF">HMPREF0663_11038</name>
</gene>
<dbReference type="EMBL" id="AEPE02000003">
    <property type="protein sequence ID" value="EFZ37580.1"/>
    <property type="molecule type" value="Genomic_DNA"/>
</dbReference>
<feature type="chain" id="PRO_5003224111" description="Leucine-rich repeat domain-containing protein" evidence="1">
    <location>
        <begin position="20"/>
        <end position="643"/>
    </location>
</feature>
<proteinExistence type="predicted"/>
<keyword evidence="3" id="KW-1185">Reference proteome</keyword>
<evidence type="ECO:0000313" key="3">
    <source>
        <dbReference type="Proteomes" id="UP000005580"/>
    </source>
</evidence>
<dbReference type="eggNOG" id="COG3209">
    <property type="taxonomic scope" value="Bacteria"/>
</dbReference>
<keyword evidence="1" id="KW-0732">Signal</keyword>
<accession>E7RPD7</accession>
<protein>
    <recommendedName>
        <fullName evidence="4">Leucine-rich repeat domain-containing protein</fullName>
    </recommendedName>
</protein>
<dbReference type="PANTHER" id="PTHR45661:SF3">
    <property type="entry name" value="IG-LIKE DOMAIN-CONTAINING PROTEIN"/>
    <property type="match status" value="1"/>
</dbReference>
<dbReference type="PANTHER" id="PTHR45661">
    <property type="entry name" value="SURFACE ANTIGEN"/>
    <property type="match status" value="1"/>
</dbReference>
<dbReference type="Gene3D" id="3.80.10.10">
    <property type="entry name" value="Ribonuclease Inhibitor"/>
    <property type="match status" value="1"/>
</dbReference>
<evidence type="ECO:0000256" key="1">
    <source>
        <dbReference type="SAM" id="SignalP"/>
    </source>
</evidence>
<dbReference type="InterPro" id="IPR053139">
    <property type="entry name" value="Surface_bspA-like"/>
</dbReference>
<dbReference type="InterPro" id="IPR026906">
    <property type="entry name" value="LRR_5"/>
</dbReference>
<sequence length="643" mass="70173">MKRIILLCFAMLSIGYAMATLETKVAADGSVTLTLKAAGDLANGFNGLQESVKNAKKIAVVTAAGVSMSSADMTALCGGYDGAKFPLMEKLYLENADVSNDDDLKWVSVNTHLKSITFPKNTKKIPDRCLKFAGHGTVEEVIIPDNPDRSLTIGAQAFAISTLKRVVLGCVSSGTIELQAFLDCTALTKVDFHTGWTKIDYQAFLGCTALKDVVLPEGITEIGYGAFSGSAIETIHLPSTLKTIRATAFLCSNLKSITIPAGVELIEGQAFQNCYNLSDVYVLGANTKAQEQAFPPANTYNYNYNGAGAGEVVTKDAFTCGDGNMRTRTVLHYPKDAYDKYVNQNTKTLGTAGNTARYVTDKDGNRWPVVDEGKYNNNTGDYAGWNNFMLVSGLKKEETWEDDKRIDDKWYTLCLPFDMTETQLKSAYGSTVEVVEFSDVEVTTSADHDKMITLKFKTPVTSTRAHHPYMIHPGMHAGTATGVKTTITGIEKQEEKQESLENQKVVVTKDGVTYTFIGNYEKTKHLPAPSYYYYSGKDVSQFANAFYKWTAANSGTWTPYTACVVLDKDNGANAKPMVSFFSKEDNSPTGINSVTAGKGISDRQPADNKVYNMNGQVVCSGNVNLKNLSKGIYIVNGKKYIVR</sequence>
<reference evidence="2" key="1">
    <citation type="submission" date="2011-01" db="EMBL/GenBank/DDBJ databases">
        <authorList>
            <person name="Muzny D."/>
            <person name="Qin X."/>
            <person name="Buhay C."/>
            <person name="Dugan-Rocha S."/>
            <person name="Ding Y."/>
            <person name="Chen G."/>
            <person name="Hawes A."/>
            <person name="Holder M."/>
            <person name="Jhangiani S."/>
            <person name="Johnson A."/>
            <person name="Khan Z."/>
            <person name="Li Z."/>
            <person name="Liu W."/>
            <person name="Liu X."/>
            <person name="Perez L."/>
            <person name="Shen H."/>
            <person name="Wang Q."/>
            <person name="Watt J."/>
            <person name="Xi L."/>
            <person name="Xin Y."/>
            <person name="Zhou J."/>
            <person name="Deng J."/>
            <person name="Jiang H."/>
            <person name="Liu Y."/>
            <person name="Qu J."/>
            <person name="Song X.-Z."/>
            <person name="Zhang L."/>
            <person name="Villasana D."/>
            <person name="Johnson A."/>
            <person name="Liu J."/>
            <person name="Liyanage D."/>
            <person name="Lorensuhewa L."/>
            <person name="Robinson T."/>
            <person name="Song A."/>
            <person name="Song B.-B."/>
            <person name="Dinh H."/>
            <person name="Thornton R."/>
            <person name="Coyle M."/>
            <person name="Francisco L."/>
            <person name="Jackson L."/>
            <person name="Javaid M."/>
            <person name="Korchina V."/>
            <person name="Kovar C."/>
            <person name="Mata R."/>
            <person name="Mathew T."/>
            <person name="Ngo R."/>
            <person name="Nguyen L."/>
            <person name="Nguyen N."/>
            <person name="Okwuonu G."/>
            <person name="Ongeri F."/>
            <person name="Pham C."/>
            <person name="Simmons D."/>
            <person name="Wilczek-Boney K."/>
            <person name="Hale W."/>
            <person name="Jakkamsetti A."/>
            <person name="Pham P."/>
            <person name="Ruth R."/>
            <person name="San Lucas F."/>
            <person name="Warren J."/>
            <person name="Zhang J."/>
            <person name="Zhao Z."/>
            <person name="Zhou C."/>
            <person name="Zhu D."/>
            <person name="Lee S."/>
            <person name="Bess C."/>
            <person name="Blankenburg K."/>
            <person name="Forbes L."/>
            <person name="Fu Q."/>
            <person name="Gubbala S."/>
            <person name="Hirani K."/>
            <person name="Jayaseelan J.C."/>
            <person name="Lara F."/>
            <person name="Munidasa M."/>
            <person name="Palculict T."/>
            <person name="Patil S."/>
            <person name="Pu L.-L."/>
            <person name="Saada N."/>
            <person name="Tang L."/>
            <person name="Weissenberger G."/>
            <person name="Zhu Y."/>
            <person name="Hemphill L."/>
            <person name="Shang Y."/>
            <person name="Youmans B."/>
            <person name="Ayvaz T."/>
            <person name="Ross M."/>
            <person name="Santibanez J."/>
            <person name="Aqrawi P."/>
            <person name="Gross S."/>
            <person name="Joshi V."/>
            <person name="Fowler G."/>
            <person name="Nazareth L."/>
            <person name="Reid J."/>
            <person name="Worley K."/>
            <person name="Petrosino J."/>
            <person name="Highlander S."/>
            <person name="Gibbs R."/>
        </authorList>
    </citation>
    <scope>NUCLEOTIDE SEQUENCE [LARGE SCALE GENOMIC DNA]</scope>
    <source>
        <strain evidence="2">ATCC 33269</strain>
    </source>
</reference>
<dbReference type="RefSeq" id="WP_004368267.1">
    <property type="nucleotide sequence ID" value="NZ_GL833116.1"/>
</dbReference>
<dbReference type="AlphaFoldDB" id="E7RPD7"/>
<feature type="signal peptide" evidence="1">
    <location>
        <begin position="1"/>
        <end position="19"/>
    </location>
</feature>
<comment type="caution">
    <text evidence="2">The sequence shown here is derived from an EMBL/GenBank/DDBJ whole genome shotgun (WGS) entry which is preliminary data.</text>
</comment>